<reference evidence="3" key="1">
    <citation type="journal article" date="2019" name="Int. J. Syst. Evol. Microbiol.">
        <title>The Global Catalogue of Microorganisms (GCM) 10K type strain sequencing project: providing services to taxonomists for standard genome sequencing and annotation.</title>
        <authorList>
            <consortium name="The Broad Institute Genomics Platform"/>
            <consortium name="The Broad Institute Genome Sequencing Center for Infectious Disease"/>
            <person name="Wu L."/>
            <person name="Ma J."/>
        </authorList>
    </citation>
    <scope>NUCLEOTIDE SEQUENCE [LARGE SCALE GENOMIC DNA]</scope>
    <source>
        <strain evidence="3">CCM 7043</strain>
    </source>
</reference>
<evidence type="ECO:0000313" key="3">
    <source>
        <dbReference type="Proteomes" id="UP001597338"/>
    </source>
</evidence>
<dbReference type="EMBL" id="JBHUHF010000001">
    <property type="protein sequence ID" value="MFD2024086.1"/>
    <property type="molecule type" value="Genomic_DNA"/>
</dbReference>
<evidence type="ECO:0000313" key="2">
    <source>
        <dbReference type="EMBL" id="MFD2024086.1"/>
    </source>
</evidence>
<dbReference type="InterPro" id="IPR051162">
    <property type="entry name" value="T4SS_component"/>
</dbReference>
<dbReference type="RefSeq" id="WP_377196061.1">
    <property type="nucleotide sequence ID" value="NZ_JBHUHF010000001.1"/>
</dbReference>
<dbReference type="InterPro" id="IPR027417">
    <property type="entry name" value="P-loop_NTPase"/>
</dbReference>
<dbReference type="GO" id="GO:0005524">
    <property type="term" value="F:ATP binding"/>
    <property type="evidence" value="ECO:0007669"/>
    <property type="project" value="UniProtKB-KW"/>
</dbReference>
<name>A0ABW4V2K5_9MICO</name>
<organism evidence="2 3">
    <name type="scientific">Promicromonospora aerolata</name>
    <dbReference type="NCBI Taxonomy" id="195749"/>
    <lineage>
        <taxon>Bacteria</taxon>
        <taxon>Bacillati</taxon>
        <taxon>Actinomycetota</taxon>
        <taxon>Actinomycetes</taxon>
        <taxon>Micrococcales</taxon>
        <taxon>Promicromonosporaceae</taxon>
        <taxon>Promicromonospora</taxon>
    </lineage>
</organism>
<dbReference type="PANTHER" id="PTHR30121:SF6">
    <property type="entry name" value="SLR6007 PROTEIN"/>
    <property type="match status" value="1"/>
</dbReference>
<comment type="caution">
    <text evidence="2">The sequence shown here is derived from an EMBL/GenBank/DDBJ whole genome shotgun (WGS) entry which is preliminary data.</text>
</comment>
<keyword evidence="2" id="KW-0067">ATP-binding</keyword>
<dbReference type="Proteomes" id="UP001597338">
    <property type="component" value="Unassembled WGS sequence"/>
</dbReference>
<gene>
    <name evidence="2" type="ORF">ACFSL2_01025</name>
</gene>
<accession>A0ABW4V2K5</accession>
<dbReference type="PANTHER" id="PTHR30121">
    <property type="entry name" value="UNCHARACTERIZED PROTEIN YJGR-RELATED"/>
    <property type="match status" value="1"/>
</dbReference>
<feature type="domain" description="Helicase HerA central" evidence="1">
    <location>
        <begin position="10"/>
        <end position="113"/>
    </location>
</feature>
<dbReference type="Pfam" id="PF01935">
    <property type="entry name" value="DUF87"/>
    <property type="match status" value="1"/>
</dbReference>
<keyword evidence="3" id="KW-1185">Reference proteome</keyword>
<protein>
    <submittedName>
        <fullName evidence="2">ATP-binding protein</fullName>
    </submittedName>
</protein>
<keyword evidence="2" id="KW-0547">Nucleotide-binding</keyword>
<proteinExistence type="predicted"/>
<evidence type="ECO:0000259" key="1">
    <source>
        <dbReference type="Pfam" id="PF01935"/>
    </source>
</evidence>
<sequence length="666" mass="73220">MTPEHDGDISLGSVLDDADLPVGGLKIGLDTLNRHTFVAGATGSGKSQTVRYVLEELHEQSIPWLVIEPAKSEYAGMAGRLRHSGAEPRDAGAGDVYVIRPGDPDAAPVGLNPLEPEPGFPLQTHLDLTRALFMAAFDAQEPFPQVLSHALATCYSELGWDPVTGDAHTPAGRPKYPDLADLQRVAMDVVDGIGYGPEISQNVRGFIDVRIGSLRLGTPGRFFEAAIPIDVGELLRRNVVLEIEDIGNDADKAFFIGTILIRLYEHLRVRHEQRTHHGDSTARGLAHVTVLEEAHRLLKRAEEGSPTAHAVELFTSLLAEIRAYGEGIIVAEQIPAKIVPDVIKNTALKILHRLPAADDRETVGATMNLDDAQSRHVVTLPPGRAVIFTDGMDRPIRLTIPLGETTEDPSLARPFPYTDTLRVPLSFPGRSQQAYTLRDLNRAIRIAGDHPELILWIELLVLFHVTGQPAPVPSAVWLRDLGQRFENTRLLERGIAHRIETSIQARYTGLSAYYRPEDFAGHLMASVAATLDGEQRGCDGSEVQWQAGAYRWNDIYRTLMVDTGNGNLSGPHPETESWAVRGITLSGSTMGEQLAALRAHPSTWQYDRRIVPGGGEPLLWEDVIAKLSDAPDRYDRFNEATRFLTFDTEWAFNALERSTRAMVGGQ</sequence>
<dbReference type="SUPFAM" id="SSF52540">
    <property type="entry name" value="P-loop containing nucleoside triphosphate hydrolases"/>
    <property type="match status" value="1"/>
</dbReference>
<dbReference type="Gene3D" id="3.40.50.300">
    <property type="entry name" value="P-loop containing nucleotide triphosphate hydrolases"/>
    <property type="match status" value="2"/>
</dbReference>
<dbReference type="InterPro" id="IPR002789">
    <property type="entry name" value="HerA_central"/>
</dbReference>